<dbReference type="Proteomes" id="UP000198539">
    <property type="component" value="Unassembled WGS sequence"/>
</dbReference>
<evidence type="ECO:0000256" key="2">
    <source>
        <dbReference type="ARBA" id="ARBA00022475"/>
    </source>
</evidence>
<protein>
    <submittedName>
        <fullName evidence="7">Simple sugar transport system permease protein</fullName>
    </submittedName>
</protein>
<feature type="transmembrane region" description="Helical" evidence="6">
    <location>
        <begin position="226"/>
        <end position="249"/>
    </location>
</feature>
<sequence>MIDTALILAILVSALRTATPLILAALGELVVEKAGCVNLGVEGMMLVGAVAGFAIGLSTGNFTLAFIAGAIAGMLLSLIFGVLVLYFQVNQYAAGLALTILGGGASAFWGQAWQGQNMRGLQPVEVPFLADLPVLGTVFSRLDLVVYFALAATIAVALILVRTRVGLVLRAVGENHDSAHALGFSVVRVRFAAIAFGGAFAGMGGAYLSCVITPLWIEGMTAGRGWIAVALVVFATWKPARLVLGAWLFGLVSVMQIHGQGLGVAVPSHVLAMLPYLVTILVLVLISRDATRIRLSAPGCLGKPFRPAA</sequence>
<dbReference type="AlphaFoldDB" id="A0A1H2ZD98"/>
<keyword evidence="2" id="KW-1003">Cell membrane</keyword>
<feature type="transmembrane region" description="Helical" evidence="6">
    <location>
        <begin position="37"/>
        <end position="57"/>
    </location>
</feature>
<keyword evidence="3 6" id="KW-0812">Transmembrane</keyword>
<keyword evidence="4 6" id="KW-1133">Transmembrane helix</keyword>
<reference evidence="7 8" key="1">
    <citation type="submission" date="2016-10" db="EMBL/GenBank/DDBJ databases">
        <authorList>
            <person name="de Groot N.N."/>
        </authorList>
    </citation>
    <scope>NUCLEOTIDE SEQUENCE [LARGE SCALE GENOMIC DNA]</scope>
    <source>
        <strain evidence="7 8">CGMCC 1.8894</strain>
    </source>
</reference>
<evidence type="ECO:0000256" key="1">
    <source>
        <dbReference type="ARBA" id="ARBA00004651"/>
    </source>
</evidence>
<gene>
    <name evidence="7" type="ORF">SAMN04488238_105342</name>
</gene>
<feature type="transmembrane region" description="Helical" evidence="6">
    <location>
        <begin position="269"/>
        <end position="286"/>
    </location>
</feature>
<dbReference type="STRING" id="564137.SAMN04488238_105342"/>
<keyword evidence="8" id="KW-1185">Reference proteome</keyword>
<dbReference type="InterPro" id="IPR001851">
    <property type="entry name" value="ABC_transp_permease"/>
</dbReference>
<feature type="transmembrane region" description="Helical" evidence="6">
    <location>
        <begin position="64"/>
        <end position="86"/>
    </location>
</feature>
<comment type="subcellular location">
    <subcellularLocation>
        <location evidence="1">Cell membrane</location>
        <topology evidence="1">Multi-pass membrane protein</topology>
    </subcellularLocation>
</comment>
<dbReference type="GO" id="GO:0005886">
    <property type="term" value="C:plasma membrane"/>
    <property type="evidence" value="ECO:0007669"/>
    <property type="project" value="UniProtKB-SubCell"/>
</dbReference>
<name>A0A1H2ZD98_9RHOB</name>
<evidence type="ECO:0000256" key="3">
    <source>
        <dbReference type="ARBA" id="ARBA00022692"/>
    </source>
</evidence>
<accession>A0A1H2ZD98</accession>
<dbReference type="CDD" id="cd06580">
    <property type="entry name" value="TM_PBP1_transp_TpRbsC_like"/>
    <property type="match status" value="1"/>
</dbReference>
<keyword evidence="7" id="KW-0762">Sugar transport</keyword>
<evidence type="ECO:0000313" key="7">
    <source>
        <dbReference type="EMBL" id="SDX15473.1"/>
    </source>
</evidence>
<dbReference type="EMBL" id="FNOM01000005">
    <property type="protein sequence ID" value="SDX15473.1"/>
    <property type="molecule type" value="Genomic_DNA"/>
</dbReference>
<keyword evidence="7" id="KW-0813">Transport</keyword>
<evidence type="ECO:0000256" key="5">
    <source>
        <dbReference type="ARBA" id="ARBA00023136"/>
    </source>
</evidence>
<dbReference type="Pfam" id="PF02653">
    <property type="entry name" value="BPD_transp_2"/>
    <property type="match status" value="1"/>
</dbReference>
<organism evidence="7 8">
    <name type="scientific">Roseicitreum antarcticum</name>
    <dbReference type="NCBI Taxonomy" id="564137"/>
    <lineage>
        <taxon>Bacteria</taxon>
        <taxon>Pseudomonadati</taxon>
        <taxon>Pseudomonadota</taxon>
        <taxon>Alphaproteobacteria</taxon>
        <taxon>Rhodobacterales</taxon>
        <taxon>Paracoccaceae</taxon>
        <taxon>Roseicitreum</taxon>
    </lineage>
</organism>
<feature type="transmembrane region" description="Helical" evidence="6">
    <location>
        <begin position="92"/>
        <end position="110"/>
    </location>
</feature>
<dbReference type="OrthoDB" id="9792579at2"/>
<dbReference type="RefSeq" id="WP_092889159.1">
    <property type="nucleotide sequence ID" value="NZ_FNOM01000005.1"/>
</dbReference>
<dbReference type="PANTHER" id="PTHR43370:SF2">
    <property type="entry name" value="ABC TRANSPORTER PERMEASE PROTEIN"/>
    <property type="match status" value="1"/>
</dbReference>
<dbReference type="GO" id="GO:0022857">
    <property type="term" value="F:transmembrane transporter activity"/>
    <property type="evidence" value="ECO:0007669"/>
    <property type="project" value="InterPro"/>
</dbReference>
<feature type="transmembrane region" description="Helical" evidence="6">
    <location>
        <begin position="191"/>
        <end position="217"/>
    </location>
</feature>
<evidence type="ECO:0000256" key="6">
    <source>
        <dbReference type="SAM" id="Phobius"/>
    </source>
</evidence>
<evidence type="ECO:0000313" key="8">
    <source>
        <dbReference type="Proteomes" id="UP000198539"/>
    </source>
</evidence>
<dbReference type="PANTHER" id="PTHR43370">
    <property type="entry name" value="SUGAR ABC TRANSPORTER INTEGRAL MEMBRANE PROTEIN-RELATED"/>
    <property type="match status" value="1"/>
</dbReference>
<feature type="transmembrane region" description="Helical" evidence="6">
    <location>
        <begin position="144"/>
        <end position="161"/>
    </location>
</feature>
<proteinExistence type="predicted"/>
<keyword evidence="5 6" id="KW-0472">Membrane</keyword>
<evidence type="ECO:0000256" key="4">
    <source>
        <dbReference type="ARBA" id="ARBA00022989"/>
    </source>
</evidence>